<keyword evidence="1" id="KW-0812">Transmembrane</keyword>
<proteinExistence type="predicted"/>
<dbReference type="RefSeq" id="WP_121480959.1">
    <property type="nucleotide sequence ID" value="NZ_CP032707.1"/>
</dbReference>
<sequence>MITDWRGDRRIGPPPLIQRLDIYWKLPLIAFVGTALLVPFILLVKFGWPPALEPRRLVFMWCAMFTLMMVVVSEAIWRNGLWRELAGLIVVTATIVTVVWLFALPVAAAIGLSPPVMIIPVSS</sequence>
<dbReference type="Proteomes" id="UP000276984">
    <property type="component" value="Chromosome"/>
</dbReference>
<dbReference type="EMBL" id="CP032707">
    <property type="protein sequence ID" value="AYG93799.1"/>
    <property type="molecule type" value="Genomic_DNA"/>
</dbReference>
<keyword evidence="1" id="KW-1133">Transmembrane helix</keyword>
<keyword evidence="1" id="KW-0472">Membrane</keyword>
<name>A0A494REI5_9CAUL</name>
<protein>
    <submittedName>
        <fullName evidence="2">Uncharacterized protein</fullName>
    </submittedName>
</protein>
<evidence type="ECO:0000256" key="1">
    <source>
        <dbReference type="SAM" id="Phobius"/>
    </source>
</evidence>
<gene>
    <name evidence="2" type="ORF">D8I30_00350</name>
</gene>
<evidence type="ECO:0000313" key="3">
    <source>
        <dbReference type="Proteomes" id="UP000276984"/>
    </source>
</evidence>
<feature type="transmembrane region" description="Helical" evidence="1">
    <location>
        <begin position="26"/>
        <end position="46"/>
    </location>
</feature>
<feature type="transmembrane region" description="Helical" evidence="1">
    <location>
        <begin position="89"/>
        <end position="112"/>
    </location>
</feature>
<feature type="transmembrane region" description="Helical" evidence="1">
    <location>
        <begin position="58"/>
        <end position="77"/>
    </location>
</feature>
<accession>A0A494REI5</accession>
<reference evidence="2 3" key="1">
    <citation type="submission" date="2018-10" db="EMBL/GenBank/DDBJ databases">
        <title>Complete genome sequence of Brevundimonas naejangsanensis BRV3.</title>
        <authorList>
            <person name="Berrios L."/>
            <person name="Ely B."/>
        </authorList>
    </citation>
    <scope>NUCLEOTIDE SEQUENCE [LARGE SCALE GENOMIC DNA]</scope>
    <source>
        <strain evidence="2 3">BRV3</strain>
    </source>
</reference>
<evidence type="ECO:0000313" key="2">
    <source>
        <dbReference type="EMBL" id="AYG93799.1"/>
    </source>
</evidence>
<dbReference type="AlphaFoldDB" id="A0A494REI5"/>
<organism evidence="2 3">
    <name type="scientific">Brevundimonas naejangsanensis</name>
    <dbReference type="NCBI Taxonomy" id="588932"/>
    <lineage>
        <taxon>Bacteria</taxon>
        <taxon>Pseudomonadati</taxon>
        <taxon>Pseudomonadota</taxon>
        <taxon>Alphaproteobacteria</taxon>
        <taxon>Caulobacterales</taxon>
        <taxon>Caulobacteraceae</taxon>
        <taxon>Brevundimonas</taxon>
    </lineage>
</organism>
<keyword evidence="3" id="KW-1185">Reference proteome</keyword>